<reference evidence="2 3" key="1">
    <citation type="submission" date="2016-10" db="EMBL/GenBank/DDBJ databases">
        <authorList>
            <person name="de Groot N.N."/>
        </authorList>
    </citation>
    <scope>NUCLEOTIDE SEQUENCE [LARGE SCALE GENOMIC DNA]</scope>
    <source>
        <strain evidence="2 3">DSM 21633</strain>
    </source>
</reference>
<keyword evidence="1" id="KW-1133">Transmembrane helix</keyword>
<proteinExistence type="predicted"/>
<evidence type="ECO:0000313" key="2">
    <source>
        <dbReference type="EMBL" id="SEQ61428.1"/>
    </source>
</evidence>
<protein>
    <submittedName>
        <fullName evidence="2">Inner membrane protein</fullName>
    </submittedName>
</protein>
<gene>
    <name evidence="2" type="ORF">SAMN05216362_11916</name>
</gene>
<dbReference type="Proteomes" id="UP000199427">
    <property type="component" value="Unassembled WGS sequence"/>
</dbReference>
<dbReference type="EMBL" id="FOES01000019">
    <property type="protein sequence ID" value="SEQ61428.1"/>
    <property type="molecule type" value="Genomic_DNA"/>
</dbReference>
<keyword evidence="1" id="KW-0812">Transmembrane</keyword>
<feature type="transmembrane region" description="Helical" evidence="1">
    <location>
        <begin position="20"/>
        <end position="39"/>
    </location>
</feature>
<dbReference type="STRING" id="571933.SAMN05216362_11916"/>
<dbReference type="Pfam" id="PF04307">
    <property type="entry name" value="YdjM"/>
    <property type="match status" value="1"/>
</dbReference>
<dbReference type="RefSeq" id="WP_091773792.1">
    <property type="nucleotide sequence ID" value="NZ_CAESCL010000010.1"/>
</dbReference>
<name>A0A1H9HGL4_9BACI</name>
<organism evidence="2 3">
    <name type="scientific">Piscibacillus halophilus</name>
    <dbReference type="NCBI Taxonomy" id="571933"/>
    <lineage>
        <taxon>Bacteria</taxon>
        <taxon>Bacillati</taxon>
        <taxon>Bacillota</taxon>
        <taxon>Bacilli</taxon>
        <taxon>Bacillales</taxon>
        <taxon>Bacillaceae</taxon>
        <taxon>Piscibacillus</taxon>
    </lineage>
</organism>
<sequence>MEAKTHITTSLTLAAGISKYLALPFTVGYLAGTVLGSVLPDIDKKDSFIGQRSLGISHLVQMLFGHRGFTHSVLCWVIISIICLNYPSAFTYGLLIGYIGHIIGDFFSNRGVPILYPIIKKPFSPPSFLTYRTSSTSESIIFVSSIVILLIMVLDDSLIDELVHSIEQLVSRF</sequence>
<evidence type="ECO:0000256" key="1">
    <source>
        <dbReference type="SAM" id="Phobius"/>
    </source>
</evidence>
<dbReference type="AlphaFoldDB" id="A0A1H9HGL4"/>
<keyword evidence="3" id="KW-1185">Reference proteome</keyword>
<feature type="transmembrane region" description="Helical" evidence="1">
    <location>
        <begin position="140"/>
        <end position="159"/>
    </location>
</feature>
<evidence type="ECO:0000313" key="3">
    <source>
        <dbReference type="Proteomes" id="UP000199427"/>
    </source>
</evidence>
<dbReference type="OrthoDB" id="5459053at2"/>
<dbReference type="PANTHER" id="PTHR35531">
    <property type="entry name" value="INNER MEMBRANE PROTEIN YBCI-RELATED"/>
    <property type="match status" value="1"/>
</dbReference>
<accession>A0A1H9HGL4</accession>
<keyword evidence="1" id="KW-0472">Membrane</keyword>
<dbReference type="InterPro" id="IPR007404">
    <property type="entry name" value="YdjM-like"/>
</dbReference>
<feature type="transmembrane region" description="Helical" evidence="1">
    <location>
        <begin position="69"/>
        <end position="89"/>
    </location>
</feature>
<dbReference type="PANTHER" id="PTHR35531:SF1">
    <property type="entry name" value="INNER MEMBRANE PROTEIN YBCI-RELATED"/>
    <property type="match status" value="1"/>
</dbReference>